<feature type="transmembrane region" description="Helical" evidence="13">
    <location>
        <begin position="292"/>
        <end position="316"/>
    </location>
</feature>
<keyword evidence="7 12" id="KW-0132">Cell division</keyword>
<comment type="subcellular location">
    <subcellularLocation>
        <location evidence="1">Cell inner membrane</location>
        <topology evidence="1">Multi-pass membrane protein</topology>
    </subcellularLocation>
</comment>
<feature type="transmembrane region" description="Helical" evidence="13">
    <location>
        <begin position="251"/>
        <end position="272"/>
    </location>
</feature>
<keyword evidence="6 12" id="KW-0997">Cell inner membrane</keyword>
<accession>A0A9X2HWR8</accession>
<comment type="caution">
    <text evidence="16">The sequence shown here is derived from an EMBL/GenBank/DDBJ whole genome shotgun (WGS) entry which is preliminary data.</text>
</comment>
<keyword evidence="9 13" id="KW-1133">Transmembrane helix</keyword>
<dbReference type="Pfam" id="PF02687">
    <property type="entry name" value="FtsX"/>
    <property type="match status" value="1"/>
</dbReference>
<comment type="subunit">
    <text evidence="3">Forms a membrane-associated complex with FtsE.</text>
</comment>
<feature type="transmembrane region" description="Helical" evidence="13">
    <location>
        <begin position="198"/>
        <end position="218"/>
    </location>
</feature>
<evidence type="ECO:0000256" key="3">
    <source>
        <dbReference type="ARBA" id="ARBA00011160"/>
    </source>
</evidence>
<dbReference type="PANTHER" id="PTHR47755">
    <property type="entry name" value="CELL DIVISION PROTEIN FTSX"/>
    <property type="match status" value="1"/>
</dbReference>
<evidence type="ECO:0000259" key="15">
    <source>
        <dbReference type="Pfam" id="PF18075"/>
    </source>
</evidence>
<keyword evidence="8 13" id="KW-0812">Transmembrane</keyword>
<name>A0A9X2HWR8_9GAMM</name>
<dbReference type="AlphaFoldDB" id="A0A9X2HWR8"/>
<organism evidence="16 17">
    <name type="scientific">Gilvimarinus xylanilyticus</name>
    <dbReference type="NCBI Taxonomy" id="2944139"/>
    <lineage>
        <taxon>Bacteria</taxon>
        <taxon>Pseudomonadati</taxon>
        <taxon>Pseudomonadota</taxon>
        <taxon>Gammaproteobacteria</taxon>
        <taxon>Cellvibrionales</taxon>
        <taxon>Cellvibrionaceae</taxon>
        <taxon>Gilvimarinus</taxon>
    </lineage>
</organism>
<feature type="transmembrane region" description="Helical" evidence="13">
    <location>
        <begin position="49"/>
        <end position="69"/>
    </location>
</feature>
<keyword evidence="11 12" id="KW-0131">Cell cycle</keyword>
<evidence type="ECO:0000256" key="11">
    <source>
        <dbReference type="ARBA" id="ARBA00023306"/>
    </source>
</evidence>
<evidence type="ECO:0000256" key="6">
    <source>
        <dbReference type="ARBA" id="ARBA00022519"/>
    </source>
</evidence>
<evidence type="ECO:0000256" key="5">
    <source>
        <dbReference type="ARBA" id="ARBA00022475"/>
    </source>
</evidence>
<dbReference type="InterPro" id="IPR047590">
    <property type="entry name" value="FtsX_proteobact-type"/>
</dbReference>
<protein>
    <recommendedName>
        <fullName evidence="4 12">Cell division protein FtsX</fullName>
    </recommendedName>
</protein>
<dbReference type="GO" id="GO:0051301">
    <property type="term" value="P:cell division"/>
    <property type="evidence" value="ECO:0007669"/>
    <property type="project" value="UniProtKB-KW"/>
</dbReference>
<dbReference type="InterPro" id="IPR003838">
    <property type="entry name" value="ABC3_permease_C"/>
</dbReference>
<dbReference type="RefSeq" id="WP_253967856.1">
    <property type="nucleotide sequence ID" value="NZ_JAMFTH010000002.1"/>
</dbReference>
<dbReference type="InterPro" id="IPR004513">
    <property type="entry name" value="FtsX"/>
</dbReference>
<evidence type="ECO:0000256" key="8">
    <source>
        <dbReference type="ARBA" id="ARBA00022692"/>
    </source>
</evidence>
<feature type="domain" description="ABC3 transporter permease C-terminal" evidence="14">
    <location>
        <begin position="200"/>
        <end position="316"/>
    </location>
</feature>
<evidence type="ECO:0000256" key="4">
    <source>
        <dbReference type="ARBA" id="ARBA00021907"/>
    </source>
</evidence>
<evidence type="ECO:0000256" key="13">
    <source>
        <dbReference type="SAM" id="Phobius"/>
    </source>
</evidence>
<comment type="similarity">
    <text evidence="2 12">Belongs to the ABC-4 integral membrane protein family. FtsX subfamily.</text>
</comment>
<evidence type="ECO:0000313" key="16">
    <source>
        <dbReference type="EMBL" id="MCP8899560.1"/>
    </source>
</evidence>
<reference evidence="16" key="2">
    <citation type="submission" date="2023-01" db="EMBL/GenBank/DDBJ databases">
        <title>Gilvimarinus xylanilyticus HB14 isolated from Caulerpa lentillifera aquaculture base in Hainan, China.</title>
        <authorList>
            <person name="Zhang Y.-J."/>
        </authorList>
    </citation>
    <scope>NUCLEOTIDE SEQUENCE</scope>
    <source>
        <strain evidence="16">HB14</strain>
    </source>
</reference>
<dbReference type="GO" id="GO:0032153">
    <property type="term" value="C:cell division site"/>
    <property type="evidence" value="ECO:0007669"/>
    <property type="project" value="TreeGrafter"/>
</dbReference>
<evidence type="ECO:0000259" key="14">
    <source>
        <dbReference type="Pfam" id="PF02687"/>
    </source>
</evidence>
<keyword evidence="17" id="KW-1185">Reference proteome</keyword>
<dbReference type="Proteomes" id="UP001139319">
    <property type="component" value="Unassembled WGS sequence"/>
</dbReference>
<dbReference type="EMBL" id="JAMFTH010000002">
    <property type="protein sequence ID" value="MCP8899560.1"/>
    <property type="molecule type" value="Genomic_DNA"/>
</dbReference>
<dbReference type="NCBIfam" id="TIGR00439">
    <property type="entry name" value="FtsX_Gneg"/>
    <property type="match status" value="1"/>
</dbReference>
<evidence type="ECO:0000313" key="17">
    <source>
        <dbReference type="Proteomes" id="UP001139319"/>
    </source>
</evidence>
<keyword evidence="10 12" id="KW-0472">Membrane</keyword>
<evidence type="ECO:0000256" key="12">
    <source>
        <dbReference type="PIRNR" id="PIRNR003097"/>
    </source>
</evidence>
<proteinExistence type="inferred from homology"/>
<sequence length="326" mass="35858">MRAKEAPRPQGAVQSKTQWRDRLASWQAHHSTCALESLLRLLRRPLQSFLTWLVIAVATALPATLYVALQNVESLGYQWQDSSQISVFISADASDQALTQWRDDLRSRDDIAELTYISPQQALDEFRTHSGLGDVLDDLEQNPLPAVLLVQPSLAASQGQPLQGLLDTLQQHPLSDDARLDMLWVQRLEQLLTLASRAVFFFALLLGLGLLLVIGNTIRLAIESRRDEILVVKLVGGTDAYVRRPFLYTGLWYGLGGGVIALVLLALGLNWLATPVSQLANLYQSDFSLQGLSFIASLQLVLLAGLIGLAGAWLAVGRHLAAIKPR</sequence>
<feature type="domain" description="FtsX extracellular" evidence="15">
    <location>
        <begin position="84"/>
        <end position="153"/>
    </location>
</feature>
<keyword evidence="5 12" id="KW-1003">Cell membrane</keyword>
<dbReference type="InterPro" id="IPR040690">
    <property type="entry name" value="FtsX_ECD"/>
</dbReference>
<evidence type="ECO:0000256" key="10">
    <source>
        <dbReference type="ARBA" id="ARBA00023136"/>
    </source>
</evidence>
<dbReference type="Pfam" id="PF18075">
    <property type="entry name" value="FtsX_ECD"/>
    <property type="match status" value="1"/>
</dbReference>
<gene>
    <name evidence="16" type="primary">ftsX</name>
    <name evidence="16" type="ORF">M6D89_09640</name>
</gene>
<dbReference type="PIRSF" id="PIRSF003097">
    <property type="entry name" value="FtsX"/>
    <property type="match status" value="1"/>
</dbReference>
<dbReference type="PANTHER" id="PTHR47755:SF1">
    <property type="entry name" value="CELL DIVISION PROTEIN FTSX"/>
    <property type="match status" value="1"/>
</dbReference>
<comment type="function">
    <text evidence="12">Part of the ABC transporter FtsEX involved in cellular division.</text>
</comment>
<evidence type="ECO:0000256" key="1">
    <source>
        <dbReference type="ARBA" id="ARBA00004429"/>
    </source>
</evidence>
<dbReference type="GO" id="GO:0005886">
    <property type="term" value="C:plasma membrane"/>
    <property type="evidence" value="ECO:0007669"/>
    <property type="project" value="UniProtKB-SubCell"/>
</dbReference>
<evidence type="ECO:0000256" key="2">
    <source>
        <dbReference type="ARBA" id="ARBA00007379"/>
    </source>
</evidence>
<evidence type="ECO:0000256" key="7">
    <source>
        <dbReference type="ARBA" id="ARBA00022618"/>
    </source>
</evidence>
<reference evidence="16" key="1">
    <citation type="submission" date="2022-05" db="EMBL/GenBank/DDBJ databases">
        <authorList>
            <person name="Sun H.-N."/>
        </authorList>
    </citation>
    <scope>NUCLEOTIDE SEQUENCE</scope>
    <source>
        <strain evidence="16">HB14</strain>
    </source>
</reference>
<evidence type="ECO:0000256" key="9">
    <source>
        <dbReference type="ARBA" id="ARBA00022989"/>
    </source>
</evidence>
<dbReference type="Gene3D" id="3.30.70.3040">
    <property type="match status" value="1"/>
</dbReference>